<dbReference type="PANTHER" id="PTHR32226">
    <property type="entry name" value="TELO2-INTERACTING PROTEIN 2"/>
    <property type="match status" value="1"/>
</dbReference>
<dbReference type="SUPFAM" id="SSF48371">
    <property type="entry name" value="ARM repeat"/>
    <property type="match status" value="1"/>
</dbReference>
<dbReference type="PANTHER" id="PTHR32226:SF2">
    <property type="entry name" value="TELO2-INTERACTING PROTEIN 2"/>
    <property type="match status" value="1"/>
</dbReference>
<dbReference type="GO" id="GO:0005829">
    <property type="term" value="C:cytosol"/>
    <property type="evidence" value="ECO:0007669"/>
    <property type="project" value="TreeGrafter"/>
</dbReference>
<dbReference type="AlphaFoldDB" id="A0A077WRS6"/>
<comment type="similarity">
    <text evidence="1">Belongs to the TTI2 family.</text>
</comment>
<dbReference type="OrthoDB" id="6417021at2759"/>
<dbReference type="Pfam" id="PF10521">
    <property type="entry name" value="Tti2"/>
    <property type="match status" value="1"/>
</dbReference>
<dbReference type="InterPro" id="IPR018870">
    <property type="entry name" value="Tti2"/>
</dbReference>
<reference evidence="2" key="1">
    <citation type="journal article" date="2014" name="Genome Announc.">
        <title>De novo whole-genome sequence and genome annotation of Lichtheimia ramosa.</title>
        <authorList>
            <person name="Linde J."/>
            <person name="Schwartze V."/>
            <person name="Binder U."/>
            <person name="Lass-Florl C."/>
            <person name="Voigt K."/>
            <person name="Horn F."/>
        </authorList>
    </citation>
    <scope>NUCLEOTIDE SEQUENCE</scope>
    <source>
        <strain evidence="2">JMRC FSU:6197</strain>
    </source>
</reference>
<evidence type="ECO:0000313" key="2">
    <source>
        <dbReference type="EMBL" id="CDS09798.1"/>
    </source>
</evidence>
<dbReference type="EMBL" id="LK023335">
    <property type="protein sequence ID" value="CDS09798.1"/>
    <property type="molecule type" value="Genomic_DNA"/>
</dbReference>
<gene>
    <name evidence="2" type="ORF">LRAMOSA02475</name>
</gene>
<accession>A0A077WRS6</accession>
<evidence type="ECO:0000256" key="1">
    <source>
        <dbReference type="ARBA" id="ARBA00034736"/>
    </source>
</evidence>
<name>A0A077WRS6_9FUNG</name>
<dbReference type="GO" id="GO:0110078">
    <property type="term" value="C:TTT Hsp90 cochaperone complex"/>
    <property type="evidence" value="ECO:0007669"/>
    <property type="project" value="InterPro"/>
</dbReference>
<dbReference type="InterPro" id="IPR016024">
    <property type="entry name" value="ARM-type_fold"/>
</dbReference>
<proteinExistence type="inferred from homology"/>
<evidence type="ECO:0008006" key="3">
    <source>
        <dbReference type="Google" id="ProtNLM"/>
    </source>
</evidence>
<protein>
    <recommendedName>
        <fullName evidence="3">TOG domain-containing protein</fullName>
    </recommendedName>
</protein>
<dbReference type="GO" id="GO:0005634">
    <property type="term" value="C:nucleus"/>
    <property type="evidence" value="ECO:0007669"/>
    <property type="project" value="TreeGrafter"/>
</dbReference>
<organism evidence="2">
    <name type="scientific">Lichtheimia ramosa</name>
    <dbReference type="NCBI Taxonomy" id="688394"/>
    <lineage>
        <taxon>Eukaryota</taxon>
        <taxon>Fungi</taxon>
        <taxon>Fungi incertae sedis</taxon>
        <taxon>Mucoromycota</taxon>
        <taxon>Mucoromycotina</taxon>
        <taxon>Mucoromycetes</taxon>
        <taxon>Mucorales</taxon>
        <taxon>Lichtheimiaceae</taxon>
        <taxon>Lichtheimia</taxon>
    </lineage>
</organism>
<sequence>MDNDDHQQAFLHFYTSACCDANDRLADPSKHVLTTHLPDVLGSLRQAFARHQHPALDKRQTRYADPRIDSEHLENQTWKEIQHGYDQVNVIEWIVNTCPGDTLGPALPQMIPATLLILDDYDVSYKVRGANIIRQLVAKLNSKLLIRSSIDNALFHCLSYLSQDKDVQLLNAAYPCLLDLIDKTKPAGSKQRAQLYQRVMVDGVILGFQSAASSKTQHLEALLRPVSRLYKELGPLGIYYLKTTITVITEALGMDIYQLNMVALESLQTVMRTCWPRITRFKGVILKGLATCWAHYYKRESSSDKEMRHTLQNTFRLFKACTQDDAKDDIDALLQYDHEAFSALFGNT</sequence>